<dbReference type="AlphaFoldDB" id="A0A1H1WGH6"/>
<keyword evidence="4" id="KW-1185">Reference proteome</keyword>
<dbReference type="Pfam" id="PF09350">
    <property type="entry name" value="DJC28_CD"/>
    <property type="match status" value="1"/>
</dbReference>
<feature type="region of interest" description="Disordered" evidence="1">
    <location>
        <begin position="171"/>
        <end position="194"/>
    </location>
</feature>
<accession>A0A1H1WGH6</accession>
<feature type="domain" description="DnaJ homologue subfamily C member 28 conserved" evidence="2">
    <location>
        <begin position="50"/>
        <end position="117"/>
    </location>
</feature>
<evidence type="ECO:0000313" key="4">
    <source>
        <dbReference type="Proteomes" id="UP000198859"/>
    </source>
</evidence>
<evidence type="ECO:0000313" key="3">
    <source>
        <dbReference type="EMBL" id="SDS96184.1"/>
    </source>
</evidence>
<dbReference type="InterPro" id="IPR018961">
    <property type="entry name" value="DnaJ_homolog_subfam-C_membr-28"/>
</dbReference>
<dbReference type="OrthoDB" id="3395286at2"/>
<evidence type="ECO:0000256" key="1">
    <source>
        <dbReference type="SAM" id="MobiDB-lite"/>
    </source>
</evidence>
<evidence type="ECO:0000259" key="2">
    <source>
        <dbReference type="Pfam" id="PF09350"/>
    </source>
</evidence>
<proteinExistence type="predicted"/>
<feature type="region of interest" description="Disordered" evidence="1">
    <location>
        <begin position="1"/>
        <end position="43"/>
    </location>
</feature>
<gene>
    <name evidence="3" type="ORF">SAMN04488570_3151</name>
</gene>
<feature type="compositionally biased region" description="Basic and acidic residues" evidence="1">
    <location>
        <begin position="11"/>
        <end position="34"/>
    </location>
</feature>
<dbReference type="EMBL" id="LT629757">
    <property type="protein sequence ID" value="SDS96184.1"/>
    <property type="molecule type" value="Genomic_DNA"/>
</dbReference>
<sequence length="204" mass="24042">MTDSPASRSPDPGRSRPDVDRRHRGRDDQERDARTGSSAAATRIQHQARWVDLQIERAMARGDFDNLPGQGKPLGDLGSPYDRDWWLKKLIEREQITGVLPEALQLRKDDAELDALLDRESLEKRVRELVEGFNRRIVVARRQLQGGPPVVTPTRDVEQEVRRWRERLDERRRANAEAARRTAEEETTRRGRRERRERRWWRRA</sequence>
<reference evidence="4" key="1">
    <citation type="submission" date="2016-10" db="EMBL/GenBank/DDBJ databases">
        <authorList>
            <person name="Varghese N."/>
            <person name="Submissions S."/>
        </authorList>
    </citation>
    <scope>NUCLEOTIDE SEQUENCE [LARGE SCALE GENOMIC DNA]</scope>
    <source>
        <strain evidence="4">DSM 22127</strain>
    </source>
</reference>
<dbReference type="STRING" id="642780.SAMN04488570_3151"/>
<organism evidence="3 4">
    <name type="scientific">Nocardioides scoriae</name>
    <dbReference type="NCBI Taxonomy" id="642780"/>
    <lineage>
        <taxon>Bacteria</taxon>
        <taxon>Bacillati</taxon>
        <taxon>Actinomycetota</taxon>
        <taxon>Actinomycetes</taxon>
        <taxon>Propionibacteriales</taxon>
        <taxon>Nocardioidaceae</taxon>
        <taxon>Nocardioides</taxon>
    </lineage>
</organism>
<dbReference type="Proteomes" id="UP000198859">
    <property type="component" value="Chromosome I"/>
</dbReference>
<protein>
    <recommendedName>
        <fullName evidence="2">DnaJ homologue subfamily C member 28 conserved domain-containing protein</fullName>
    </recommendedName>
</protein>
<feature type="compositionally biased region" description="Basic and acidic residues" evidence="1">
    <location>
        <begin position="171"/>
        <end position="189"/>
    </location>
</feature>
<dbReference type="RefSeq" id="WP_091731575.1">
    <property type="nucleotide sequence ID" value="NZ_LT629757.1"/>
</dbReference>
<name>A0A1H1WGH6_9ACTN</name>